<evidence type="ECO:0000256" key="2">
    <source>
        <dbReference type="ARBA" id="ARBA00022980"/>
    </source>
</evidence>
<dbReference type="PANTHER" id="PTHR23321:SF26">
    <property type="entry name" value="SMALL RIBOSOMAL SUBUNIT PROTEIN US15M"/>
    <property type="match status" value="1"/>
</dbReference>
<dbReference type="GO" id="GO:0005840">
    <property type="term" value="C:ribosome"/>
    <property type="evidence" value="ECO:0007669"/>
    <property type="project" value="UniProtKB-KW"/>
</dbReference>
<sequence>MPPRLEVLQRLGTFNRKSIDFRCSSSSNWMPMVVTNICMATVCLRPTTRAATPNFLPVIQTANLSQREKKRKAKQDPYKWAQAQQRKNANLKRREELQKQRDEAWGNPVLGKTTPFLESLDTAGQVAFSEVPRDASGNPLQTPHELPTTPGLRNHFLTDAELEEATKHAFTLSKPMAAIVGDQLSDAASNEANIEKHKQDHAKAVEALRRITSLRNGSAKDRFHANVRRLVDEFGRHKTDKFLKPKPQSISPNTTPMPDRAGPDTGSSEVQIAILTAKIRTLSKALEINRGYKDVHNKRNLRLLVHRRQKLVAYMERKERGSERWTHMIEKLGLTPATWKGQISL</sequence>
<dbReference type="InterPro" id="IPR000589">
    <property type="entry name" value="Ribosomal_uS15"/>
</dbReference>
<accession>A0A014N225</accession>
<feature type="compositionally biased region" description="Basic and acidic residues" evidence="4">
    <location>
        <begin position="92"/>
        <end position="101"/>
    </location>
</feature>
<evidence type="ECO:0000313" key="6">
    <source>
        <dbReference type="Proteomes" id="UP000030151"/>
    </source>
</evidence>
<dbReference type="OrthoDB" id="441444at2759"/>
<dbReference type="AlphaFoldDB" id="A0A014N225"/>
<dbReference type="SUPFAM" id="SSF47060">
    <property type="entry name" value="S15/NS1 RNA-binding domain"/>
    <property type="match status" value="1"/>
</dbReference>
<dbReference type="GO" id="GO:0006412">
    <property type="term" value="P:translation"/>
    <property type="evidence" value="ECO:0007669"/>
    <property type="project" value="InterPro"/>
</dbReference>
<feature type="region of interest" description="Disordered" evidence="4">
    <location>
        <begin position="241"/>
        <end position="266"/>
    </location>
</feature>
<name>A0A014N225_9HYPO</name>
<dbReference type="InterPro" id="IPR009068">
    <property type="entry name" value="uS15_NS1_RNA-bd_sf"/>
</dbReference>
<evidence type="ECO:0000256" key="4">
    <source>
        <dbReference type="SAM" id="MobiDB-lite"/>
    </source>
</evidence>
<comment type="caution">
    <text evidence="5">The sequence shown here is derived from an EMBL/GenBank/DDBJ whole genome shotgun (WGS) entry which is preliminary data.</text>
</comment>
<gene>
    <name evidence="5" type="ORF">X797_007350</name>
</gene>
<dbReference type="EMBL" id="JELW01000018">
    <property type="protein sequence ID" value="EXU99539.1"/>
    <property type="molecule type" value="Genomic_DNA"/>
</dbReference>
<dbReference type="HOGENOM" id="CLU_078264_0_0_1"/>
<evidence type="ECO:0000256" key="3">
    <source>
        <dbReference type="ARBA" id="ARBA00023274"/>
    </source>
</evidence>
<dbReference type="GO" id="GO:0005737">
    <property type="term" value="C:cytoplasm"/>
    <property type="evidence" value="ECO:0007669"/>
    <property type="project" value="UniProtKB-ARBA"/>
</dbReference>
<reference evidence="5 6" key="1">
    <citation type="submission" date="2014-02" db="EMBL/GenBank/DDBJ databases">
        <title>The genome sequence of the entomopathogenic fungus Metarhizium robertsii ARSEF 2575.</title>
        <authorList>
            <person name="Giuliano Garisto Donzelli B."/>
            <person name="Roe B.A."/>
            <person name="Macmil S.L."/>
            <person name="Krasnoff S.B."/>
            <person name="Gibson D.M."/>
        </authorList>
    </citation>
    <scope>NUCLEOTIDE SEQUENCE [LARGE SCALE GENOMIC DNA]</scope>
    <source>
        <strain evidence="5 6">ARSEF 2575</strain>
    </source>
</reference>
<dbReference type="GO" id="GO:0003735">
    <property type="term" value="F:structural constituent of ribosome"/>
    <property type="evidence" value="ECO:0007669"/>
    <property type="project" value="InterPro"/>
</dbReference>
<dbReference type="CDD" id="cd00353">
    <property type="entry name" value="Ribosomal_S15p_S13e"/>
    <property type="match status" value="1"/>
</dbReference>
<dbReference type="Gene3D" id="1.10.287.10">
    <property type="entry name" value="S15/NS1, RNA-binding"/>
    <property type="match status" value="1"/>
</dbReference>
<feature type="region of interest" description="Disordered" evidence="4">
    <location>
        <begin position="66"/>
        <end position="101"/>
    </location>
</feature>
<organism evidence="5 6">
    <name type="scientific">Metarhizium robertsii</name>
    <dbReference type="NCBI Taxonomy" id="568076"/>
    <lineage>
        <taxon>Eukaryota</taxon>
        <taxon>Fungi</taxon>
        <taxon>Dikarya</taxon>
        <taxon>Ascomycota</taxon>
        <taxon>Pezizomycotina</taxon>
        <taxon>Sordariomycetes</taxon>
        <taxon>Hypocreomycetidae</taxon>
        <taxon>Hypocreales</taxon>
        <taxon>Clavicipitaceae</taxon>
        <taxon>Metarhizium</taxon>
    </lineage>
</organism>
<keyword evidence="3" id="KW-0687">Ribonucleoprotein</keyword>
<proteinExistence type="inferred from homology"/>
<dbReference type="GO" id="GO:1990904">
    <property type="term" value="C:ribonucleoprotein complex"/>
    <property type="evidence" value="ECO:0007669"/>
    <property type="project" value="UniProtKB-KW"/>
</dbReference>
<comment type="similarity">
    <text evidence="1">Belongs to the universal ribosomal protein uS15 family.</text>
</comment>
<dbReference type="eggNOG" id="KOG2815">
    <property type="taxonomic scope" value="Eukaryota"/>
</dbReference>
<evidence type="ECO:0000256" key="1">
    <source>
        <dbReference type="ARBA" id="ARBA00008434"/>
    </source>
</evidence>
<protein>
    <submittedName>
        <fullName evidence="5">Ribosomal protein S15</fullName>
    </submittedName>
</protein>
<dbReference type="SMART" id="SM01387">
    <property type="entry name" value="Ribosomal_S15"/>
    <property type="match status" value="1"/>
</dbReference>
<dbReference type="Proteomes" id="UP000030151">
    <property type="component" value="Unassembled WGS sequence"/>
</dbReference>
<keyword evidence="2 5" id="KW-0689">Ribosomal protein</keyword>
<dbReference type="PANTHER" id="PTHR23321">
    <property type="entry name" value="RIBOSOMAL PROTEIN S15, BACTERIAL AND ORGANELLAR"/>
    <property type="match status" value="1"/>
</dbReference>
<feature type="region of interest" description="Disordered" evidence="4">
    <location>
        <begin position="132"/>
        <end position="151"/>
    </location>
</feature>
<dbReference type="InterPro" id="IPR005290">
    <property type="entry name" value="Ribosomal_uS15_bac-type"/>
</dbReference>
<dbReference type="Pfam" id="PF00312">
    <property type="entry name" value="Ribosomal_S15"/>
    <property type="match status" value="1"/>
</dbReference>
<evidence type="ECO:0000313" key="5">
    <source>
        <dbReference type="EMBL" id="EXU99539.1"/>
    </source>
</evidence>